<reference evidence="2" key="1">
    <citation type="journal article" date="2005" name="Nature">
        <title>The map-based sequence of the rice genome.</title>
        <authorList>
            <consortium name="International rice genome sequencing project (IRGSP)"/>
            <person name="Matsumoto T."/>
            <person name="Wu J."/>
            <person name="Kanamori H."/>
            <person name="Katayose Y."/>
            <person name="Fujisawa M."/>
            <person name="Namiki N."/>
            <person name="Mizuno H."/>
            <person name="Yamamoto K."/>
            <person name="Antonio B.A."/>
            <person name="Baba T."/>
            <person name="Sakata K."/>
            <person name="Nagamura Y."/>
            <person name="Aoki H."/>
            <person name="Arikawa K."/>
            <person name="Arita K."/>
            <person name="Bito T."/>
            <person name="Chiden Y."/>
            <person name="Fujitsuka N."/>
            <person name="Fukunaka R."/>
            <person name="Hamada M."/>
            <person name="Harada C."/>
            <person name="Hayashi A."/>
            <person name="Hijishita S."/>
            <person name="Honda M."/>
            <person name="Hosokawa S."/>
            <person name="Ichikawa Y."/>
            <person name="Idonuma A."/>
            <person name="Iijima M."/>
            <person name="Ikeda M."/>
            <person name="Ikeno M."/>
            <person name="Ito K."/>
            <person name="Ito S."/>
            <person name="Ito T."/>
            <person name="Ito Y."/>
            <person name="Ito Y."/>
            <person name="Iwabuchi A."/>
            <person name="Kamiya K."/>
            <person name="Karasawa W."/>
            <person name="Kurita K."/>
            <person name="Katagiri S."/>
            <person name="Kikuta A."/>
            <person name="Kobayashi H."/>
            <person name="Kobayashi N."/>
            <person name="Machita K."/>
            <person name="Maehara T."/>
            <person name="Masukawa M."/>
            <person name="Mizubayashi T."/>
            <person name="Mukai Y."/>
            <person name="Nagasaki H."/>
            <person name="Nagata Y."/>
            <person name="Naito S."/>
            <person name="Nakashima M."/>
            <person name="Nakama Y."/>
            <person name="Nakamichi Y."/>
            <person name="Nakamura M."/>
            <person name="Meguro A."/>
            <person name="Negishi M."/>
            <person name="Ohta I."/>
            <person name="Ohta T."/>
            <person name="Okamoto M."/>
            <person name="Ono N."/>
            <person name="Saji S."/>
            <person name="Sakaguchi M."/>
            <person name="Sakai K."/>
            <person name="Shibata M."/>
            <person name="Shimokawa T."/>
            <person name="Song J."/>
            <person name="Takazaki Y."/>
            <person name="Terasawa K."/>
            <person name="Tsugane M."/>
            <person name="Tsuji K."/>
            <person name="Ueda S."/>
            <person name="Waki K."/>
            <person name="Yamagata H."/>
            <person name="Yamamoto M."/>
            <person name="Yamamoto S."/>
            <person name="Yamane H."/>
            <person name="Yoshiki S."/>
            <person name="Yoshihara R."/>
            <person name="Yukawa K."/>
            <person name="Zhong H."/>
            <person name="Yano M."/>
            <person name="Yuan Q."/>
            <person name="Ouyang S."/>
            <person name="Liu J."/>
            <person name="Jones K.M."/>
            <person name="Gansberger K."/>
            <person name="Moffat K."/>
            <person name="Hill J."/>
            <person name="Bera J."/>
            <person name="Fadrosh D."/>
            <person name="Jin S."/>
            <person name="Johri S."/>
            <person name="Kim M."/>
            <person name="Overton L."/>
            <person name="Reardon M."/>
            <person name="Tsitrin T."/>
            <person name="Vuong H."/>
            <person name="Weaver B."/>
            <person name="Ciecko A."/>
            <person name="Tallon L."/>
            <person name="Jackson J."/>
            <person name="Pai G."/>
            <person name="Aken S.V."/>
            <person name="Utterback T."/>
            <person name="Reidmuller S."/>
            <person name="Feldblyum T."/>
            <person name="Hsiao J."/>
            <person name="Zismann V."/>
            <person name="Iobst S."/>
            <person name="de Vazeille A.R."/>
            <person name="Buell C.R."/>
            <person name="Ying K."/>
            <person name="Li Y."/>
            <person name="Lu T."/>
            <person name="Huang Y."/>
            <person name="Zhao Q."/>
            <person name="Feng Q."/>
            <person name="Zhang L."/>
            <person name="Zhu J."/>
            <person name="Weng Q."/>
            <person name="Mu J."/>
            <person name="Lu Y."/>
            <person name="Fan D."/>
            <person name="Liu Y."/>
            <person name="Guan J."/>
            <person name="Zhang Y."/>
            <person name="Yu S."/>
            <person name="Liu X."/>
            <person name="Zhang Y."/>
            <person name="Hong G."/>
            <person name="Han B."/>
            <person name="Choisne N."/>
            <person name="Demange N."/>
            <person name="Orjeda G."/>
            <person name="Samain S."/>
            <person name="Cattolico L."/>
            <person name="Pelletier E."/>
            <person name="Couloux A."/>
            <person name="Segurens B."/>
            <person name="Wincker P."/>
            <person name="D'Hont A."/>
            <person name="Scarpelli C."/>
            <person name="Weissenbach J."/>
            <person name="Salanoubat M."/>
            <person name="Quetier F."/>
            <person name="Yu Y."/>
            <person name="Kim H.R."/>
            <person name="Rambo T."/>
            <person name="Currie J."/>
            <person name="Collura K."/>
            <person name="Luo M."/>
            <person name="Yang T."/>
            <person name="Ammiraju J.S.S."/>
            <person name="Engler F."/>
            <person name="Soderlund C."/>
            <person name="Wing R.A."/>
            <person name="Palmer L.E."/>
            <person name="de la Bastide M."/>
            <person name="Spiegel L."/>
            <person name="Nascimento L."/>
            <person name="Zutavern T."/>
            <person name="O'Shaughnessy A."/>
            <person name="Dike S."/>
            <person name="Dedhia N."/>
            <person name="Preston R."/>
            <person name="Balija V."/>
            <person name="McCombie W.R."/>
            <person name="Chow T."/>
            <person name="Chen H."/>
            <person name="Chung M."/>
            <person name="Chen C."/>
            <person name="Shaw J."/>
            <person name="Wu H."/>
            <person name="Hsiao K."/>
            <person name="Chao Y."/>
            <person name="Chu M."/>
            <person name="Cheng C."/>
            <person name="Hour A."/>
            <person name="Lee P."/>
            <person name="Lin S."/>
            <person name="Lin Y."/>
            <person name="Liou J."/>
            <person name="Liu S."/>
            <person name="Hsing Y."/>
            <person name="Raghuvanshi S."/>
            <person name="Mohanty A."/>
            <person name="Bharti A.K."/>
            <person name="Gaur A."/>
            <person name="Gupta V."/>
            <person name="Kumar D."/>
            <person name="Ravi V."/>
            <person name="Vij S."/>
            <person name="Kapur A."/>
            <person name="Khurana P."/>
            <person name="Khurana P."/>
            <person name="Khurana J.P."/>
            <person name="Tyagi A.K."/>
            <person name="Gaikwad K."/>
            <person name="Singh A."/>
            <person name="Dalal V."/>
            <person name="Srivastava S."/>
            <person name="Dixit A."/>
            <person name="Pal A.K."/>
            <person name="Ghazi I.A."/>
            <person name="Yadav M."/>
            <person name="Pandit A."/>
            <person name="Bhargava A."/>
            <person name="Sureshbabu K."/>
            <person name="Batra K."/>
            <person name="Sharma T.R."/>
            <person name="Mohapatra T."/>
            <person name="Singh N.K."/>
            <person name="Messing J."/>
            <person name="Nelson A.B."/>
            <person name="Fuks G."/>
            <person name="Kavchok S."/>
            <person name="Keizer G."/>
            <person name="Linton E."/>
            <person name="Llaca V."/>
            <person name="Song R."/>
            <person name="Tanyolac B."/>
            <person name="Young S."/>
            <person name="Ho-Il K."/>
            <person name="Hahn J.H."/>
            <person name="Sangsakoo G."/>
            <person name="Vanavichit A."/>
            <person name="de Mattos Luiz.A.T."/>
            <person name="Zimmer P.D."/>
            <person name="Malone G."/>
            <person name="Dellagostin O."/>
            <person name="de Oliveira A.C."/>
            <person name="Bevan M."/>
            <person name="Bancroft I."/>
            <person name="Minx P."/>
            <person name="Cordum H."/>
            <person name="Wilson R."/>
            <person name="Cheng Z."/>
            <person name="Jin W."/>
            <person name="Jiang J."/>
            <person name="Leong S.A."/>
            <person name="Iwama H."/>
            <person name="Gojobori T."/>
            <person name="Itoh T."/>
            <person name="Niimura Y."/>
            <person name="Fujii Y."/>
            <person name="Habara T."/>
            <person name="Sakai H."/>
            <person name="Sato Y."/>
            <person name="Wilson G."/>
            <person name="Kumar K."/>
            <person name="McCouch S."/>
            <person name="Juretic N."/>
            <person name="Hoen D."/>
            <person name="Wright S."/>
            <person name="Bruskiewich R."/>
            <person name="Bureau T."/>
            <person name="Miyao A."/>
            <person name="Hirochika H."/>
            <person name="Nishikawa T."/>
            <person name="Kadowaki K."/>
            <person name="Sugiura M."/>
            <person name="Burr B."/>
            <person name="Sasaki T."/>
        </authorList>
    </citation>
    <scope>NUCLEOTIDE SEQUENCE [LARGE SCALE GENOMIC DNA]</scope>
    <source>
        <strain evidence="2">cv. Nipponbare</strain>
    </source>
</reference>
<protein>
    <submittedName>
        <fullName evidence="1">Os03g0170450 protein</fullName>
    </submittedName>
</protein>
<dbReference type="InParanoid" id="A0A0P0VTM0"/>
<evidence type="ECO:0000313" key="1">
    <source>
        <dbReference type="EMBL" id="BAS82524.1"/>
    </source>
</evidence>
<dbReference type="PaxDb" id="39947-A0A0P0VTM0"/>
<organism evidence="1 2">
    <name type="scientific">Oryza sativa subsp. japonica</name>
    <name type="common">Rice</name>
    <dbReference type="NCBI Taxonomy" id="39947"/>
    <lineage>
        <taxon>Eukaryota</taxon>
        <taxon>Viridiplantae</taxon>
        <taxon>Streptophyta</taxon>
        <taxon>Embryophyta</taxon>
        <taxon>Tracheophyta</taxon>
        <taxon>Spermatophyta</taxon>
        <taxon>Magnoliopsida</taxon>
        <taxon>Liliopsida</taxon>
        <taxon>Poales</taxon>
        <taxon>Poaceae</taxon>
        <taxon>BOP clade</taxon>
        <taxon>Oryzoideae</taxon>
        <taxon>Oryzeae</taxon>
        <taxon>Oryzinae</taxon>
        <taxon>Oryza</taxon>
        <taxon>Oryza sativa</taxon>
    </lineage>
</organism>
<proteinExistence type="predicted"/>
<accession>A0A0P0VTM0</accession>
<reference evidence="1 2" key="2">
    <citation type="journal article" date="2013" name="Plant Cell Physiol.">
        <title>Rice Annotation Project Database (RAP-DB): an integrative and interactive database for rice genomics.</title>
        <authorList>
            <person name="Sakai H."/>
            <person name="Lee S.S."/>
            <person name="Tanaka T."/>
            <person name="Numa H."/>
            <person name="Kim J."/>
            <person name="Kawahara Y."/>
            <person name="Wakimoto H."/>
            <person name="Yang C.C."/>
            <person name="Iwamoto M."/>
            <person name="Abe T."/>
            <person name="Yamada Y."/>
            <person name="Muto A."/>
            <person name="Inokuchi H."/>
            <person name="Ikemura T."/>
            <person name="Matsumoto T."/>
            <person name="Sasaki T."/>
            <person name="Itoh T."/>
        </authorList>
    </citation>
    <scope>NUCLEOTIDE SEQUENCE [LARGE SCALE GENOMIC DNA]</scope>
    <source>
        <strain evidence="2">cv. Nipponbare</strain>
    </source>
</reference>
<dbReference type="AlphaFoldDB" id="A0A0P0VTM0"/>
<dbReference type="Gramene" id="Os03t0170450-00">
    <property type="protein sequence ID" value="Os03t0170450-00"/>
    <property type="gene ID" value="Os03g0170450"/>
</dbReference>
<evidence type="ECO:0000313" key="2">
    <source>
        <dbReference type="Proteomes" id="UP000059680"/>
    </source>
</evidence>
<dbReference type="Proteomes" id="UP000059680">
    <property type="component" value="Chromosome 3"/>
</dbReference>
<sequence length="96" mass="10564">MFDALKSRYITWFSASCKNDKPLAAPIATLSLIAHDKGSAPPEQMILQTSLWHELIHQKSVVAIRAIANQLNKIFVVKLAKVVNLSIPCVLGNLLV</sequence>
<gene>
    <name evidence="1" type="ordered locus">Os03g0170450</name>
    <name evidence="1" type="ORF">OSNPB_030170450</name>
</gene>
<keyword evidence="2" id="KW-1185">Reference proteome</keyword>
<dbReference type="EMBL" id="AP014959">
    <property type="protein sequence ID" value="BAS82524.1"/>
    <property type="molecule type" value="Genomic_DNA"/>
</dbReference>
<reference evidence="1 2" key="3">
    <citation type="journal article" date="2013" name="Rice">
        <title>Improvement of the Oryza sativa Nipponbare reference genome using next generation sequence and optical map data.</title>
        <authorList>
            <person name="Kawahara Y."/>
            <person name="de la Bastide M."/>
            <person name="Hamilton J.P."/>
            <person name="Kanamori H."/>
            <person name="McCombie W.R."/>
            <person name="Ouyang S."/>
            <person name="Schwartz D.C."/>
            <person name="Tanaka T."/>
            <person name="Wu J."/>
            <person name="Zhou S."/>
            <person name="Childs K.L."/>
            <person name="Davidson R.M."/>
            <person name="Lin H."/>
            <person name="Quesada-Ocampo L."/>
            <person name="Vaillancourt B."/>
            <person name="Sakai H."/>
            <person name="Lee S.S."/>
            <person name="Kim J."/>
            <person name="Numa H."/>
            <person name="Itoh T."/>
            <person name="Buell C.R."/>
            <person name="Matsumoto T."/>
        </authorList>
    </citation>
    <scope>NUCLEOTIDE SEQUENCE [LARGE SCALE GENOMIC DNA]</scope>
    <source>
        <strain evidence="2">cv. Nipponbare</strain>
    </source>
</reference>
<name>A0A0P0VTM0_ORYSJ</name>